<feature type="compositionally biased region" description="Basic and acidic residues" evidence="1">
    <location>
        <begin position="100"/>
        <end position="109"/>
    </location>
</feature>
<evidence type="ECO:0000313" key="3">
    <source>
        <dbReference type="Proteomes" id="UP001142372"/>
    </source>
</evidence>
<sequence>MQYVEPGICERAGIRFRPTSPDVHLRALVARVARAYALRMTIDNGDGRWRDDERAGGDPDDVLRDFEDDDAEDLQSREDEASDIALAVPGGIIFDEEPDDRGFDAEHNP</sequence>
<feature type="compositionally biased region" description="Basic and acidic residues" evidence="1">
    <location>
        <begin position="45"/>
        <end position="65"/>
    </location>
</feature>
<dbReference type="Proteomes" id="UP001142372">
    <property type="component" value="Unassembled WGS sequence"/>
</dbReference>
<accession>A0A9W6M1L2</accession>
<dbReference type="EMBL" id="BSEN01000015">
    <property type="protein sequence ID" value="GLJ78001.1"/>
    <property type="molecule type" value="Genomic_DNA"/>
</dbReference>
<proteinExistence type="predicted"/>
<gene>
    <name evidence="2" type="ORF">GCM10017584_35750</name>
</gene>
<keyword evidence="3" id="KW-1185">Reference proteome</keyword>
<dbReference type="AlphaFoldDB" id="A0A9W6M1L2"/>
<reference evidence="2" key="2">
    <citation type="submission" date="2023-01" db="EMBL/GenBank/DDBJ databases">
        <authorList>
            <person name="Sun Q."/>
            <person name="Evtushenko L."/>
        </authorList>
    </citation>
    <scope>NUCLEOTIDE SEQUENCE</scope>
    <source>
        <strain evidence="2">VKM Ac-1401</strain>
    </source>
</reference>
<feature type="region of interest" description="Disordered" evidence="1">
    <location>
        <begin position="44"/>
        <end position="109"/>
    </location>
</feature>
<reference evidence="2" key="1">
    <citation type="journal article" date="2014" name="Int. J. Syst. Evol. Microbiol.">
        <title>Complete genome sequence of Corynebacterium casei LMG S-19264T (=DSM 44701T), isolated from a smear-ripened cheese.</title>
        <authorList>
            <consortium name="US DOE Joint Genome Institute (JGI-PGF)"/>
            <person name="Walter F."/>
            <person name="Albersmeier A."/>
            <person name="Kalinowski J."/>
            <person name="Ruckert C."/>
        </authorList>
    </citation>
    <scope>NUCLEOTIDE SEQUENCE</scope>
    <source>
        <strain evidence="2">VKM Ac-1401</strain>
    </source>
</reference>
<evidence type="ECO:0000313" key="2">
    <source>
        <dbReference type="EMBL" id="GLJ78001.1"/>
    </source>
</evidence>
<organism evidence="2 3">
    <name type="scientific">Leifsonia poae</name>
    <dbReference type="NCBI Taxonomy" id="110933"/>
    <lineage>
        <taxon>Bacteria</taxon>
        <taxon>Bacillati</taxon>
        <taxon>Actinomycetota</taxon>
        <taxon>Actinomycetes</taxon>
        <taxon>Micrococcales</taxon>
        <taxon>Microbacteriaceae</taxon>
        <taxon>Leifsonia</taxon>
    </lineage>
</organism>
<protein>
    <submittedName>
        <fullName evidence="2">Uncharacterized protein</fullName>
    </submittedName>
</protein>
<evidence type="ECO:0000256" key="1">
    <source>
        <dbReference type="SAM" id="MobiDB-lite"/>
    </source>
</evidence>
<comment type="caution">
    <text evidence="2">The sequence shown here is derived from an EMBL/GenBank/DDBJ whole genome shotgun (WGS) entry which is preliminary data.</text>
</comment>
<name>A0A9W6M1L2_9MICO</name>